<keyword evidence="2 8" id="KW-0812">Transmembrane</keyword>
<dbReference type="InterPro" id="IPR000276">
    <property type="entry name" value="GPCR_Rhodpsn"/>
</dbReference>
<comment type="subcellular location">
    <subcellularLocation>
        <location evidence="1">Membrane</location>
        <topology evidence="1">Multi-pass membrane protein</topology>
    </subcellularLocation>
</comment>
<dbReference type="Proteomes" id="UP000274756">
    <property type="component" value="Unassembled WGS sequence"/>
</dbReference>
<feature type="domain" description="G-protein coupled receptors family 1 profile" evidence="11">
    <location>
        <begin position="1"/>
        <end position="239"/>
    </location>
</feature>
<dbReference type="GO" id="GO:0005886">
    <property type="term" value="C:plasma membrane"/>
    <property type="evidence" value="ECO:0007669"/>
    <property type="project" value="TreeGrafter"/>
</dbReference>
<dbReference type="EMBL" id="UYYG01000014">
    <property type="protein sequence ID" value="VDN51166.1"/>
    <property type="molecule type" value="Genomic_DNA"/>
</dbReference>
<dbReference type="STRING" id="318479.A0A0N4UFL9"/>
<evidence type="ECO:0000313" key="15">
    <source>
        <dbReference type="WBParaSite" id="DME_0000624201-mRNA-1"/>
    </source>
</evidence>
<feature type="transmembrane region" description="Helical" evidence="9">
    <location>
        <begin position="124"/>
        <end position="147"/>
    </location>
</feature>
<evidence type="ECO:0000256" key="8">
    <source>
        <dbReference type="RuleBase" id="RU000688"/>
    </source>
</evidence>
<feature type="transmembrane region" description="Helical" evidence="9">
    <location>
        <begin position="180"/>
        <end position="204"/>
    </location>
</feature>
<dbReference type="PANTHER" id="PTHR24235">
    <property type="entry name" value="NEUROPEPTIDE Y RECEPTOR"/>
    <property type="match status" value="1"/>
</dbReference>
<reference evidence="15" key="1">
    <citation type="submission" date="2017-02" db="UniProtKB">
        <authorList>
            <consortium name="WormBaseParasite"/>
        </authorList>
    </citation>
    <scope>IDENTIFICATION</scope>
</reference>
<dbReference type="PRINTS" id="PR00237">
    <property type="entry name" value="GPCRRHODOPSN"/>
</dbReference>
<keyword evidence="5 9" id="KW-0472">Membrane</keyword>
<evidence type="ECO:0000256" key="6">
    <source>
        <dbReference type="ARBA" id="ARBA00023170"/>
    </source>
</evidence>
<sequence>MLCSLLCITALPITPVLAFVKRWLFGSLMCKLVPLCQGISVLISSYSLCFIAVDRYRTIVTTTQEPWSINQALLLVVTSWITSGAASFPLFITQTLQPLVLENTTLCGYFCGEYNWPVNTHIKLFYGTMLLGCQYIVPASIMAFCYWKIIQKVRTDWIVAEGSLLTKSQQIQTAIRKKRVMYTLILMVVVFMASWFPLTIANIFRDFGIGTFLDAQMYFKLLNVHAVAMTSIVWNPLLYFWMNKVYLFDNFKSAFKRPLLAVAL</sequence>
<feature type="signal peptide" evidence="10">
    <location>
        <begin position="1"/>
        <end position="18"/>
    </location>
</feature>
<proteinExistence type="inferred from homology"/>
<dbReference type="AlphaFoldDB" id="A0A0N4UFL9"/>
<feature type="transmembrane region" description="Helical" evidence="9">
    <location>
        <begin position="73"/>
        <end position="92"/>
    </location>
</feature>
<dbReference type="SUPFAM" id="SSF81321">
    <property type="entry name" value="Family A G protein-coupled receptor-like"/>
    <property type="match status" value="1"/>
</dbReference>
<dbReference type="GO" id="GO:0043005">
    <property type="term" value="C:neuron projection"/>
    <property type="evidence" value="ECO:0007669"/>
    <property type="project" value="TreeGrafter"/>
</dbReference>
<evidence type="ECO:0000256" key="10">
    <source>
        <dbReference type="SAM" id="SignalP"/>
    </source>
</evidence>
<name>A0A0N4UFL9_DRAME</name>
<reference evidence="12 14" key="2">
    <citation type="submission" date="2018-11" db="EMBL/GenBank/DDBJ databases">
        <authorList>
            <consortium name="Pathogen Informatics"/>
        </authorList>
    </citation>
    <scope>NUCLEOTIDE SEQUENCE [LARGE SCALE GENOMIC DNA]</scope>
</reference>
<dbReference type="OrthoDB" id="10037617at2759"/>
<keyword evidence="7 8" id="KW-0807">Transducer</keyword>
<keyword evidence="3 9" id="KW-1133">Transmembrane helix</keyword>
<feature type="transmembrane region" description="Helical" evidence="9">
    <location>
        <begin position="34"/>
        <end position="53"/>
    </location>
</feature>
<keyword evidence="10" id="KW-0732">Signal</keyword>
<accession>A0A0N4UFL9</accession>
<evidence type="ECO:0000256" key="9">
    <source>
        <dbReference type="SAM" id="Phobius"/>
    </source>
</evidence>
<evidence type="ECO:0000313" key="13">
    <source>
        <dbReference type="Proteomes" id="UP000038040"/>
    </source>
</evidence>
<dbReference type="PROSITE" id="PS50262">
    <property type="entry name" value="G_PROTEIN_RECEP_F1_2"/>
    <property type="match status" value="1"/>
</dbReference>
<evidence type="ECO:0000313" key="14">
    <source>
        <dbReference type="Proteomes" id="UP000274756"/>
    </source>
</evidence>
<organism evidence="13 15">
    <name type="scientific">Dracunculus medinensis</name>
    <name type="common">Guinea worm</name>
    <dbReference type="NCBI Taxonomy" id="318479"/>
    <lineage>
        <taxon>Eukaryota</taxon>
        <taxon>Metazoa</taxon>
        <taxon>Ecdysozoa</taxon>
        <taxon>Nematoda</taxon>
        <taxon>Chromadorea</taxon>
        <taxon>Rhabditida</taxon>
        <taxon>Spirurina</taxon>
        <taxon>Dracunculoidea</taxon>
        <taxon>Dracunculidae</taxon>
        <taxon>Dracunculus</taxon>
    </lineage>
</organism>
<evidence type="ECO:0000256" key="2">
    <source>
        <dbReference type="ARBA" id="ARBA00022692"/>
    </source>
</evidence>
<keyword evidence="14" id="KW-1185">Reference proteome</keyword>
<feature type="transmembrane region" description="Helical" evidence="9">
    <location>
        <begin position="224"/>
        <end position="242"/>
    </location>
</feature>
<keyword evidence="6 8" id="KW-0675">Receptor</keyword>
<dbReference type="Pfam" id="PF00001">
    <property type="entry name" value="7tm_1"/>
    <property type="match status" value="1"/>
</dbReference>
<evidence type="ECO:0000256" key="4">
    <source>
        <dbReference type="ARBA" id="ARBA00023040"/>
    </source>
</evidence>
<dbReference type="PANTHER" id="PTHR24235:SF23">
    <property type="entry name" value="G-PROTEIN COUPLED RECEPTORS FAMILY 1 PROFILE DOMAIN-CONTAINING PROTEIN"/>
    <property type="match status" value="1"/>
</dbReference>
<dbReference type="Proteomes" id="UP000038040">
    <property type="component" value="Unplaced"/>
</dbReference>
<evidence type="ECO:0000256" key="3">
    <source>
        <dbReference type="ARBA" id="ARBA00022989"/>
    </source>
</evidence>
<gene>
    <name evidence="12" type="ORF">DME_LOCUS1139</name>
</gene>
<dbReference type="Gene3D" id="1.20.1070.10">
    <property type="entry name" value="Rhodopsin 7-helix transmembrane proteins"/>
    <property type="match status" value="1"/>
</dbReference>
<evidence type="ECO:0000313" key="12">
    <source>
        <dbReference type="EMBL" id="VDN51166.1"/>
    </source>
</evidence>
<feature type="chain" id="PRO_5033229915" evidence="10">
    <location>
        <begin position="19"/>
        <end position="264"/>
    </location>
</feature>
<dbReference type="InterPro" id="IPR017452">
    <property type="entry name" value="GPCR_Rhodpsn_7TM"/>
</dbReference>
<evidence type="ECO:0000256" key="7">
    <source>
        <dbReference type="ARBA" id="ARBA00023224"/>
    </source>
</evidence>
<evidence type="ECO:0000256" key="5">
    <source>
        <dbReference type="ARBA" id="ARBA00023136"/>
    </source>
</evidence>
<dbReference type="GO" id="GO:0042923">
    <property type="term" value="F:neuropeptide binding"/>
    <property type="evidence" value="ECO:0007669"/>
    <property type="project" value="TreeGrafter"/>
</dbReference>
<dbReference type="GO" id="GO:0008188">
    <property type="term" value="F:neuropeptide receptor activity"/>
    <property type="evidence" value="ECO:0007669"/>
    <property type="project" value="TreeGrafter"/>
</dbReference>
<protein>
    <submittedName>
        <fullName evidence="15">G_PROTEIN_RECEP_F1_2 domain-containing protein</fullName>
    </submittedName>
</protein>
<dbReference type="PROSITE" id="PS00237">
    <property type="entry name" value="G_PROTEIN_RECEP_F1_1"/>
    <property type="match status" value="1"/>
</dbReference>
<keyword evidence="4 8" id="KW-0297">G-protein coupled receptor</keyword>
<evidence type="ECO:0000259" key="11">
    <source>
        <dbReference type="PROSITE" id="PS50262"/>
    </source>
</evidence>
<evidence type="ECO:0000256" key="1">
    <source>
        <dbReference type="ARBA" id="ARBA00004141"/>
    </source>
</evidence>
<dbReference type="WBParaSite" id="DME_0000624201-mRNA-1">
    <property type="protein sequence ID" value="DME_0000624201-mRNA-1"/>
    <property type="gene ID" value="DME_0000624201"/>
</dbReference>
<comment type="similarity">
    <text evidence="8">Belongs to the G-protein coupled receptor 1 family.</text>
</comment>